<comment type="caution">
    <text evidence="1">The sequence shown here is derived from an EMBL/GenBank/DDBJ whole genome shotgun (WGS) entry which is preliminary data.</text>
</comment>
<protein>
    <recommendedName>
        <fullName evidence="3">Type II secretion system protein GspG C-terminal domain-containing protein</fullName>
    </recommendedName>
</protein>
<accession>A0ABP9V443</accession>
<proteinExistence type="predicted"/>
<evidence type="ECO:0000313" key="1">
    <source>
        <dbReference type="EMBL" id="GAA5497438.1"/>
    </source>
</evidence>
<gene>
    <name evidence="1" type="ORF">Rhal01_03634</name>
</gene>
<evidence type="ECO:0000313" key="2">
    <source>
        <dbReference type="Proteomes" id="UP001424741"/>
    </source>
</evidence>
<keyword evidence="2" id="KW-1185">Reference proteome</keyword>
<dbReference type="Proteomes" id="UP001424741">
    <property type="component" value="Unassembled WGS sequence"/>
</dbReference>
<name>A0ABP9V443_9BACT</name>
<reference evidence="1 2" key="1">
    <citation type="submission" date="2024-02" db="EMBL/GenBank/DDBJ databases">
        <title>Rubritalea halochordaticola NBRC 107102.</title>
        <authorList>
            <person name="Ichikawa N."/>
            <person name="Katano-Makiyama Y."/>
            <person name="Hidaka K."/>
        </authorList>
    </citation>
    <scope>NUCLEOTIDE SEQUENCE [LARGE SCALE GENOMIC DNA]</scope>
    <source>
        <strain evidence="1 2">NBRC 107102</strain>
    </source>
</reference>
<sequence length="513" mass="59595">MFVKNLWAGVKWVLRKVFSKRFLLTAACLMLLLVATVVITHVVFNKQAEERWVETEKAWSEYLGDGDREKRFPDVQAEEDFLLHPAVIAELKPDEAGLATVWDMKFEGFDYRDDYFRPRSEEDWKYLVEGQEFASRREAAQFLLDALEEKEEQIMGIEDALDARVKLRANRADEMEVREIVDMRMASMALMPLSRFYESRARLHIYVGDGEAAIQDMRRHAQVSDLQGQEGNLVAFLVTASLDAGWMDVLEIGFESHVWDLQQLNRLEKLLPVRDWHAYFIESIKGEYYHTKDMMALVREHGQKKLLKMAHESFKGTRDEVLAAVFDQEVVEEGYGLEDFIADMMLHLVPENYSMDQTSKVYSLLLSHFESFQNDRSIVDYRNRGAQQWAWYDDMAESLYTALAKQEMTAYRALAIQQIVKASLAAEKYYLNNGRYPDELSQLIPEYLNSELGDPFSDGVIQYRIDEKGAPLLWSVGPSAVDQGYDHVPSRFDEAENYIYFGWGEKLNESRER</sequence>
<dbReference type="SUPFAM" id="SSF54523">
    <property type="entry name" value="Pili subunits"/>
    <property type="match status" value="1"/>
</dbReference>
<dbReference type="RefSeq" id="WP_346189948.1">
    <property type="nucleotide sequence ID" value="NZ_BAABRL010000015.1"/>
</dbReference>
<organism evidence="1 2">
    <name type="scientific">Rubritalea halochordaticola</name>
    <dbReference type="NCBI Taxonomy" id="714537"/>
    <lineage>
        <taxon>Bacteria</taxon>
        <taxon>Pseudomonadati</taxon>
        <taxon>Verrucomicrobiota</taxon>
        <taxon>Verrucomicrobiia</taxon>
        <taxon>Verrucomicrobiales</taxon>
        <taxon>Rubritaleaceae</taxon>
        <taxon>Rubritalea</taxon>
    </lineage>
</organism>
<dbReference type="InterPro" id="IPR045584">
    <property type="entry name" value="Pilin-like"/>
</dbReference>
<evidence type="ECO:0008006" key="3">
    <source>
        <dbReference type="Google" id="ProtNLM"/>
    </source>
</evidence>
<dbReference type="EMBL" id="BAABRL010000015">
    <property type="protein sequence ID" value="GAA5497438.1"/>
    <property type="molecule type" value="Genomic_DNA"/>
</dbReference>